<evidence type="ECO:0000256" key="2">
    <source>
        <dbReference type="ARBA" id="ARBA00009904"/>
    </source>
</evidence>
<comment type="function">
    <text evidence="8">Component of the A-type ATP synthase that produces ATP from ADP in the presence of a proton gradient across the membrane.</text>
</comment>
<evidence type="ECO:0000256" key="7">
    <source>
        <dbReference type="ARBA" id="ARBA00023136"/>
    </source>
</evidence>
<sequence length="641" mass="72287">MFLPSKIKKVRILAPNDYYDSIVTMLGELGVIQIEMLEDESKKMLLDYKSIDYDKINRYAQKIKSLENSLIKNKTNGIKIKDLYDAFHQADKIKIYEEVNELKKEEETINTKINKAESTLEILENISDFKKDLKILNGNRVESFIILKRKDNSFAKNLEKEIDCACIELEKAFIITLEKHKREVIANLAKKAGINLITIPVLQGTFSEIKSKETETIKEEKARLSKLTEKLEKISKEHYGAVETINEYLGIELKKSNIIPKIGATNYTVTIEGWVEEKKLKQINEELEEITRGKFILETIDTKSEPPTQMANPISFKLYEFFIKFYSIPKSNEIDPTIFFGIAFPIFFGLMVGDAGYGAFFLVLAIWLIHRIDHPPKKSKIPRKLAKFVKTIVSKHSLKMIMRAVIPGSIIAIALGIIFNGYFGFSLPYTPLFSVTKSVGTLLLISGWIGVFMVSFGFVLGALNKLYLRKIKQMFGRIGWLLVAWGIVIVGLAVLRKQNIGPSNISALISYALIVIGIATVLKTEGVQSLLEVPSVVSHILSYTRLIGILLASVILAEVINLIFLSTLSGSVFIIAAGVILLVFGQLFNIAIALFEGGIQGARLVYVEFFSKFYEGNGSIFKPFKIERKSTNNIYIKNKED</sequence>
<dbReference type="EMBL" id="GG745591">
    <property type="protein sequence ID" value="EFD92470.1"/>
    <property type="molecule type" value="Genomic_DNA"/>
</dbReference>
<dbReference type="GO" id="GO:0033179">
    <property type="term" value="C:proton-transporting V-type ATPase, V0 domain"/>
    <property type="evidence" value="ECO:0007669"/>
    <property type="project" value="InterPro"/>
</dbReference>
<keyword evidence="3 10" id="KW-0813">Transport</keyword>
<dbReference type="GO" id="GO:0007035">
    <property type="term" value="P:vacuolar acidification"/>
    <property type="evidence" value="ECO:0007669"/>
    <property type="project" value="TreeGrafter"/>
</dbReference>
<keyword evidence="4 10" id="KW-0812">Transmembrane</keyword>
<feature type="coiled-coil region" evidence="11">
    <location>
        <begin position="99"/>
        <end position="126"/>
    </location>
</feature>
<keyword evidence="6 10" id="KW-0406">Ion transport</keyword>
<keyword evidence="11" id="KW-0175">Coiled coil</keyword>
<dbReference type="Gene3D" id="3.30.70.2170">
    <property type="match status" value="1"/>
</dbReference>
<feature type="transmembrane region" description="Helical" evidence="10">
    <location>
        <begin position="501"/>
        <end position="522"/>
    </location>
</feature>
<name>D6GWE3_PARA5</name>
<evidence type="ECO:0000313" key="12">
    <source>
        <dbReference type="EMBL" id="EFD92470.1"/>
    </source>
</evidence>
<organism evidence="12 13">
    <name type="scientific">Candidatus Parvarchaeum acidophilus ARMAN-5</name>
    <dbReference type="NCBI Taxonomy" id="662762"/>
    <lineage>
        <taxon>Archaea</taxon>
        <taxon>Candidatus Parvarchaeota</taxon>
        <taxon>Candidatus Parvarchaeum</taxon>
    </lineage>
</organism>
<dbReference type="Pfam" id="PF01496">
    <property type="entry name" value="V_ATPase_I"/>
    <property type="match status" value="1"/>
</dbReference>
<evidence type="ECO:0000256" key="11">
    <source>
        <dbReference type="SAM" id="Coils"/>
    </source>
</evidence>
<evidence type="ECO:0000256" key="5">
    <source>
        <dbReference type="ARBA" id="ARBA00022989"/>
    </source>
</evidence>
<evidence type="ECO:0000256" key="4">
    <source>
        <dbReference type="ARBA" id="ARBA00022692"/>
    </source>
</evidence>
<accession>D6GWE3</accession>
<dbReference type="GO" id="GO:0046961">
    <property type="term" value="F:proton-transporting ATPase activity, rotational mechanism"/>
    <property type="evidence" value="ECO:0007669"/>
    <property type="project" value="InterPro"/>
</dbReference>
<evidence type="ECO:0000256" key="3">
    <source>
        <dbReference type="ARBA" id="ARBA00022448"/>
    </source>
</evidence>
<feature type="coiled-coil region" evidence="11">
    <location>
        <begin position="210"/>
        <end position="237"/>
    </location>
</feature>
<evidence type="ECO:0000256" key="6">
    <source>
        <dbReference type="ARBA" id="ARBA00023065"/>
    </source>
</evidence>
<dbReference type="Gene3D" id="1.20.1460.20">
    <property type="match status" value="1"/>
</dbReference>
<dbReference type="GO" id="GO:0051117">
    <property type="term" value="F:ATPase binding"/>
    <property type="evidence" value="ECO:0007669"/>
    <property type="project" value="TreeGrafter"/>
</dbReference>
<evidence type="ECO:0000256" key="1">
    <source>
        <dbReference type="ARBA" id="ARBA00004141"/>
    </source>
</evidence>
<protein>
    <recommendedName>
        <fullName evidence="9 10">A-type ATP synthase subunit I</fullName>
    </recommendedName>
</protein>
<evidence type="ECO:0000313" key="13">
    <source>
        <dbReference type="Proteomes" id="UP000009376"/>
    </source>
</evidence>
<feature type="transmembrane region" description="Helical" evidence="10">
    <location>
        <begin position="404"/>
        <end position="423"/>
    </location>
</feature>
<dbReference type="GO" id="GO:0016471">
    <property type="term" value="C:vacuolar proton-transporting V-type ATPase complex"/>
    <property type="evidence" value="ECO:0007669"/>
    <property type="project" value="TreeGrafter"/>
</dbReference>
<feature type="transmembrane region" description="Helical" evidence="10">
    <location>
        <begin position="475"/>
        <end position="495"/>
    </location>
</feature>
<comment type="subcellular location">
    <subcellularLocation>
        <location evidence="1">Membrane</location>
        <topology evidence="1">Multi-pass membrane protein</topology>
    </subcellularLocation>
</comment>
<feature type="transmembrane region" description="Helical" evidence="10">
    <location>
        <begin position="443"/>
        <end position="463"/>
    </location>
</feature>
<proteinExistence type="inferred from homology"/>
<dbReference type="Proteomes" id="UP000009376">
    <property type="component" value="Unassembled WGS sequence"/>
</dbReference>
<dbReference type="PANTHER" id="PTHR11629:SF63">
    <property type="entry name" value="V-TYPE PROTON ATPASE SUBUNIT A"/>
    <property type="match status" value="1"/>
</dbReference>
<reference evidence="12 13" key="1">
    <citation type="journal article" date="2010" name="Proc. Natl. Acad. Sci. U.S.A.">
        <title>Enigmatic, ultrasmall, uncultivated Archaea.</title>
        <authorList>
            <person name="Baker B.J."/>
            <person name="Comolli L.R."/>
            <person name="Dick G.J."/>
            <person name="Hauser L.J."/>
            <person name="Hyatt D."/>
            <person name="Dill B.D."/>
            <person name="Land M.L."/>
            <person name="Verberkmoes N.C."/>
            <person name="Hettich R.L."/>
            <person name="Banfield J.F."/>
        </authorList>
    </citation>
    <scope>NUCLEOTIDE SEQUENCE [LARGE SCALE GENOMIC DNA]</scope>
</reference>
<dbReference type="InterPro" id="IPR002490">
    <property type="entry name" value="V-ATPase_116kDa_su"/>
</dbReference>
<keyword evidence="7 10" id="KW-0472">Membrane</keyword>
<feature type="transmembrane region" description="Helical" evidence="10">
    <location>
        <begin position="543"/>
        <end position="565"/>
    </location>
</feature>
<dbReference type="AlphaFoldDB" id="D6GWE3"/>
<comment type="similarity">
    <text evidence="2 10">Belongs to the V-ATPase 116 kDa subunit family.</text>
</comment>
<evidence type="ECO:0000256" key="9">
    <source>
        <dbReference type="ARBA" id="ARBA00068671"/>
    </source>
</evidence>
<dbReference type="PANTHER" id="PTHR11629">
    <property type="entry name" value="VACUOLAR PROTON ATPASES"/>
    <property type="match status" value="1"/>
</dbReference>
<evidence type="ECO:0000256" key="10">
    <source>
        <dbReference type="RuleBase" id="RU361189"/>
    </source>
</evidence>
<gene>
    <name evidence="12" type="ORF">BJBARM5_0825</name>
</gene>
<feature type="transmembrane region" description="Helical" evidence="10">
    <location>
        <begin position="571"/>
        <end position="595"/>
    </location>
</feature>
<feature type="transmembrane region" description="Helical" evidence="10">
    <location>
        <begin position="338"/>
        <end position="369"/>
    </location>
</feature>
<dbReference type="Gene3D" id="3.30.70.2750">
    <property type="match status" value="1"/>
</dbReference>
<evidence type="ECO:0000256" key="8">
    <source>
        <dbReference type="ARBA" id="ARBA00059506"/>
    </source>
</evidence>
<keyword evidence="5 10" id="KW-1133">Transmembrane helix</keyword>